<sequence length="144" mass="15365">MLISFEGGGQYWAVASWYLVGNSTFHTKPVKVSAGKKLNGIITLLSSSGSTHDYHTAFTNVDGTALKASNAAELTWATETLEAYSIKSINDYPAGSTVFTDINLKLKNGNVPSVSWAHSDDTKDGLSTVIDTSGAKNAKITIKY</sequence>
<dbReference type="OrthoDB" id="3256306at2759"/>
<dbReference type="AlphaFoldDB" id="A0A8H6RXL4"/>
<dbReference type="Proteomes" id="UP000613580">
    <property type="component" value="Unassembled WGS sequence"/>
</dbReference>
<protein>
    <submittedName>
        <fullName evidence="1">Uncharacterized protein</fullName>
    </submittedName>
</protein>
<proteinExistence type="predicted"/>
<organism evidence="1 2">
    <name type="scientific">Mycena chlorophos</name>
    <name type="common">Agaric fungus</name>
    <name type="synonym">Agaricus chlorophos</name>
    <dbReference type="NCBI Taxonomy" id="658473"/>
    <lineage>
        <taxon>Eukaryota</taxon>
        <taxon>Fungi</taxon>
        <taxon>Dikarya</taxon>
        <taxon>Basidiomycota</taxon>
        <taxon>Agaricomycotina</taxon>
        <taxon>Agaricomycetes</taxon>
        <taxon>Agaricomycetidae</taxon>
        <taxon>Agaricales</taxon>
        <taxon>Marasmiineae</taxon>
        <taxon>Mycenaceae</taxon>
        <taxon>Mycena</taxon>
    </lineage>
</organism>
<comment type="caution">
    <text evidence="1">The sequence shown here is derived from an EMBL/GenBank/DDBJ whole genome shotgun (WGS) entry which is preliminary data.</text>
</comment>
<evidence type="ECO:0000313" key="2">
    <source>
        <dbReference type="Proteomes" id="UP000613580"/>
    </source>
</evidence>
<evidence type="ECO:0000313" key="1">
    <source>
        <dbReference type="EMBL" id="KAF7288801.1"/>
    </source>
</evidence>
<dbReference type="EMBL" id="JACAZE010000031">
    <property type="protein sequence ID" value="KAF7288801.1"/>
    <property type="molecule type" value="Genomic_DNA"/>
</dbReference>
<reference evidence="1" key="1">
    <citation type="submission" date="2020-05" db="EMBL/GenBank/DDBJ databases">
        <title>Mycena genomes resolve the evolution of fungal bioluminescence.</title>
        <authorList>
            <person name="Tsai I.J."/>
        </authorList>
    </citation>
    <scope>NUCLEOTIDE SEQUENCE</scope>
    <source>
        <strain evidence="1">110903Hualien_Pintung</strain>
    </source>
</reference>
<keyword evidence="2" id="KW-1185">Reference proteome</keyword>
<gene>
    <name evidence="1" type="ORF">HMN09_01361900</name>
</gene>
<accession>A0A8H6RXL4</accession>
<name>A0A8H6RXL4_MYCCL</name>